<reference evidence="5" key="1">
    <citation type="submission" date="2025-08" db="UniProtKB">
        <authorList>
            <consortium name="Ensembl"/>
        </authorList>
    </citation>
    <scope>IDENTIFICATION</scope>
</reference>
<evidence type="ECO:0000256" key="4">
    <source>
        <dbReference type="ARBA" id="ARBA00023136"/>
    </source>
</evidence>
<keyword evidence="4" id="KW-0472">Membrane</keyword>
<reference evidence="5" key="2">
    <citation type="submission" date="2025-09" db="UniProtKB">
        <authorList>
            <consortium name="Ensembl"/>
        </authorList>
    </citation>
    <scope>IDENTIFICATION</scope>
</reference>
<organism evidence="5 6">
    <name type="scientific">Chelonoidis abingdonii</name>
    <name type="common">Abingdon island giant tortoise</name>
    <name type="synonym">Testudo abingdonii</name>
    <dbReference type="NCBI Taxonomy" id="106734"/>
    <lineage>
        <taxon>Eukaryota</taxon>
        <taxon>Metazoa</taxon>
        <taxon>Chordata</taxon>
        <taxon>Craniata</taxon>
        <taxon>Vertebrata</taxon>
        <taxon>Euteleostomi</taxon>
        <taxon>Archelosauria</taxon>
        <taxon>Testudinata</taxon>
        <taxon>Testudines</taxon>
        <taxon>Cryptodira</taxon>
        <taxon>Durocryptodira</taxon>
        <taxon>Testudinoidea</taxon>
        <taxon>Testudinidae</taxon>
        <taxon>Chelonoidis</taxon>
    </lineage>
</organism>
<evidence type="ECO:0000256" key="3">
    <source>
        <dbReference type="ARBA" id="ARBA00022737"/>
    </source>
</evidence>
<evidence type="ECO:0000313" key="6">
    <source>
        <dbReference type="Proteomes" id="UP000694404"/>
    </source>
</evidence>
<dbReference type="AlphaFoldDB" id="A0A8C0GWP5"/>
<evidence type="ECO:0000313" key="5">
    <source>
        <dbReference type="Ensembl" id="ENSCABP00000015316.1"/>
    </source>
</evidence>
<accession>A0A8C0GWP5</accession>
<keyword evidence="6" id="KW-1185">Reference proteome</keyword>
<dbReference type="Ensembl" id="ENSCABT00000016782.1">
    <property type="protein sequence ID" value="ENSCABP00000015316.1"/>
    <property type="gene ID" value="ENSCABG00000011419.1"/>
</dbReference>
<protein>
    <submittedName>
        <fullName evidence="5">Uncharacterized protein</fullName>
    </submittedName>
</protein>
<dbReference type="GeneTree" id="ENSGT00900000143157"/>
<comment type="subcellular location">
    <subcellularLocation>
        <location evidence="1">Endomembrane system</location>
    </subcellularLocation>
</comment>
<keyword evidence="3" id="KW-0677">Repeat</keyword>
<evidence type="ECO:0000256" key="2">
    <source>
        <dbReference type="ARBA" id="ARBA00022553"/>
    </source>
</evidence>
<proteinExistence type="predicted"/>
<sequence length="222" mass="25804">MLSEIEQKIASLLEDCRDRQQRDHAGPQKEAEALSLKLKDVKCNLEKVQVMLQDKYNEEQVKSLNTMQSPMRETFEQPRPSFEKNMVYTFYFIIHVVPYFQDLPLKPTEQNNLVDFIEFYVEKMQPCFDDSTTQKLESSSDVPIPRSEFAGPFLKDQTGDKWQYLQQELSSTMKSPLCQLADPQVCLYVFKLAGPDKIHPRVLKKLAEDISELLAIIFKNSI</sequence>
<dbReference type="Proteomes" id="UP000694404">
    <property type="component" value="Unplaced"/>
</dbReference>
<dbReference type="PANTHER" id="PTHR14514:SF4">
    <property type="entry name" value="NESPRIN-2"/>
    <property type="match status" value="1"/>
</dbReference>
<dbReference type="PANTHER" id="PTHR14514">
    <property type="entry name" value="PKA ANCHORING PROTEIN"/>
    <property type="match status" value="1"/>
</dbReference>
<evidence type="ECO:0000256" key="1">
    <source>
        <dbReference type="ARBA" id="ARBA00004308"/>
    </source>
</evidence>
<name>A0A8C0GWP5_CHEAB</name>
<keyword evidence="2" id="KW-0597">Phosphoprotein</keyword>
<dbReference type="OMA" id="DHAGPQK"/>